<dbReference type="Gene3D" id="2.130.10.10">
    <property type="entry name" value="YVTN repeat-like/Quinoprotein amine dehydrogenase"/>
    <property type="match status" value="2"/>
</dbReference>
<dbReference type="InterPro" id="IPR015943">
    <property type="entry name" value="WD40/YVTN_repeat-like_dom_sf"/>
</dbReference>
<dbReference type="SUPFAM" id="SSF53271">
    <property type="entry name" value="PRTase-like"/>
    <property type="match status" value="1"/>
</dbReference>
<evidence type="ECO:0000313" key="2">
    <source>
        <dbReference type="EMBL" id="RKP49191.1"/>
    </source>
</evidence>
<dbReference type="InterPro" id="IPR011047">
    <property type="entry name" value="Quinoprotein_ADH-like_sf"/>
</dbReference>
<name>A0A494XHI4_9BURK</name>
<gene>
    <name evidence="2" type="ORF">D7S89_10380</name>
</gene>
<protein>
    <recommendedName>
        <fullName evidence="1">Pyrrolo-quinoline quinone repeat domain-containing protein</fullName>
    </recommendedName>
</protein>
<feature type="domain" description="Pyrrolo-quinoline quinone repeat" evidence="1">
    <location>
        <begin position="393"/>
        <end position="534"/>
    </location>
</feature>
<dbReference type="Proteomes" id="UP000280434">
    <property type="component" value="Unassembled WGS sequence"/>
</dbReference>
<dbReference type="OrthoDB" id="9794322at2"/>
<organism evidence="2 3">
    <name type="scientific">Trinickia fusca</name>
    <dbReference type="NCBI Taxonomy" id="2419777"/>
    <lineage>
        <taxon>Bacteria</taxon>
        <taxon>Pseudomonadati</taxon>
        <taxon>Pseudomonadota</taxon>
        <taxon>Betaproteobacteria</taxon>
        <taxon>Burkholderiales</taxon>
        <taxon>Burkholderiaceae</taxon>
        <taxon>Trinickia</taxon>
    </lineage>
</organism>
<evidence type="ECO:0000313" key="3">
    <source>
        <dbReference type="Proteomes" id="UP000280434"/>
    </source>
</evidence>
<dbReference type="InterPro" id="IPR029057">
    <property type="entry name" value="PRTase-like"/>
</dbReference>
<dbReference type="InterPro" id="IPR002372">
    <property type="entry name" value="PQQ_rpt_dom"/>
</dbReference>
<dbReference type="SMART" id="SM00564">
    <property type="entry name" value="PQQ"/>
    <property type="match status" value="6"/>
</dbReference>
<reference evidence="2 3" key="1">
    <citation type="submission" date="2018-10" db="EMBL/GenBank/DDBJ databases">
        <title>Paraburkholderia sp. 7MK8-2, isolated from soil.</title>
        <authorList>
            <person name="Gao Z.-H."/>
            <person name="Qiu L.-H."/>
        </authorList>
    </citation>
    <scope>NUCLEOTIDE SEQUENCE [LARGE SCALE GENOMIC DNA]</scope>
    <source>
        <strain evidence="2 3">7MK8-2</strain>
    </source>
</reference>
<comment type="caution">
    <text evidence="2">The sequence shown here is derived from an EMBL/GenBank/DDBJ whole genome shotgun (WGS) entry which is preliminary data.</text>
</comment>
<dbReference type="AlphaFoldDB" id="A0A494XHI4"/>
<evidence type="ECO:0000259" key="1">
    <source>
        <dbReference type="Pfam" id="PF13360"/>
    </source>
</evidence>
<keyword evidence="3" id="KW-1185">Reference proteome</keyword>
<dbReference type="SUPFAM" id="SSF50998">
    <property type="entry name" value="Quinoprotein alcohol dehydrogenase-like"/>
    <property type="match status" value="1"/>
</dbReference>
<dbReference type="Gene3D" id="3.40.50.2020">
    <property type="match status" value="1"/>
</dbReference>
<dbReference type="Pfam" id="PF13360">
    <property type="entry name" value="PQQ_2"/>
    <property type="match status" value="1"/>
</dbReference>
<sequence>MRVFTTDCGPPPARPSRRNTTCTAFACRLRSALSSMFYASEAQKGNTMTEASNTLLGVPAHADALAAIRVSSEWETLRRQIYTRAIHFTTDLRFDFRELLSDARYMQMAGRLMWEAIKRFEPQVLIGPGLGAAPLLCSTAMAALADGCVLQTLMVRDNRKGHNRKRWVEGRRQPDGSRAVIVDDYMESGSAVQLIDTALAADGHVLDIRAAGVLFDMWQPLGSRQLSVSRFPVMALFKRHDIGLSRDCFDARPPTMKGDYPPFVEAPLWHRLDLNSNAEYLYKSTPAIAGGAVFVADDSSRVWCHDAGTGDIVWRYDSVQRPLKGIVQRLQYAHGSLVVGCYDGTVTRLDAADGRVRWRWRQGSSIHATPTLDLGHKRLFVNTEQWNGGKPCGHLQALDWETGRLLWVYRHDYWPPATVAHDPAHNALIAACNDGTVCCVDATMGTLRWKVPSSGLVRGQPAVARGRAYWATEDGTLVCVDVLTGEAVWHRQYGNPLAHQFLLVKAECVYVLDGRWHLMAFDLATGELRWLSRLRAPGCGCPVEYGRYLVVLSQGGEIAVFDAEREIKVWEGLIGGQYRQPPALSNDLFAAASNDEGLKVFRVSPFYQHSR</sequence>
<dbReference type="PANTHER" id="PTHR34512:SF30">
    <property type="entry name" value="OUTER MEMBRANE PROTEIN ASSEMBLY FACTOR BAMB"/>
    <property type="match status" value="1"/>
</dbReference>
<proteinExistence type="predicted"/>
<dbReference type="PANTHER" id="PTHR34512">
    <property type="entry name" value="CELL SURFACE PROTEIN"/>
    <property type="match status" value="1"/>
</dbReference>
<accession>A0A494XHI4</accession>
<dbReference type="InterPro" id="IPR018391">
    <property type="entry name" value="PQQ_b-propeller_rpt"/>
</dbReference>
<dbReference type="EMBL" id="RBZV01000003">
    <property type="protein sequence ID" value="RKP49191.1"/>
    <property type="molecule type" value="Genomic_DNA"/>
</dbReference>